<dbReference type="Proteomes" id="UP000807025">
    <property type="component" value="Unassembled WGS sequence"/>
</dbReference>
<evidence type="ECO:0000313" key="3">
    <source>
        <dbReference type="Proteomes" id="UP000807025"/>
    </source>
</evidence>
<keyword evidence="1" id="KW-0472">Membrane</keyword>
<proteinExistence type="predicted"/>
<organism evidence="2 3">
    <name type="scientific">Pleurotus eryngii</name>
    <name type="common">Boletus of the steppes</name>
    <dbReference type="NCBI Taxonomy" id="5323"/>
    <lineage>
        <taxon>Eukaryota</taxon>
        <taxon>Fungi</taxon>
        <taxon>Dikarya</taxon>
        <taxon>Basidiomycota</taxon>
        <taxon>Agaricomycotina</taxon>
        <taxon>Agaricomycetes</taxon>
        <taxon>Agaricomycetidae</taxon>
        <taxon>Agaricales</taxon>
        <taxon>Pleurotineae</taxon>
        <taxon>Pleurotaceae</taxon>
        <taxon>Pleurotus</taxon>
    </lineage>
</organism>
<evidence type="ECO:0000313" key="2">
    <source>
        <dbReference type="EMBL" id="KAF9496525.1"/>
    </source>
</evidence>
<accession>A0A9P6DHJ9</accession>
<name>A0A9P6DHJ9_PLEER</name>
<keyword evidence="1" id="KW-0812">Transmembrane</keyword>
<sequence length="90" mass="9238">MASSVPKSLQMTLNAGISLIFGMALVTAVSNGLVTKLAPLSSTCEHECAIDTAKMNRGVQGTALTVIGVDSGVLVVFARFSNSSLHSSII</sequence>
<dbReference type="EMBL" id="MU154551">
    <property type="protein sequence ID" value="KAF9496525.1"/>
    <property type="molecule type" value="Genomic_DNA"/>
</dbReference>
<gene>
    <name evidence="2" type="ORF">BDN71DRAFT_739158</name>
</gene>
<feature type="transmembrane region" description="Helical" evidence="1">
    <location>
        <begin position="12"/>
        <end position="34"/>
    </location>
</feature>
<protein>
    <submittedName>
        <fullName evidence="2">Uncharacterized protein</fullName>
    </submittedName>
</protein>
<reference evidence="2" key="1">
    <citation type="submission" date="2020-11" db="EMBL/GenBank/DDBJ databases">
        <authorList>
            <consortium name="DOE Joint Genome Institute"/>
            <person name="Ahrendt S."/>
            <person name="Riley R."/>
            <person name="Andreopoulos W."/>
            <person name="Labutti K."/>
            <person name="Pangilinan J."/>
            <person name="Ruiz-Duenas F.J."/>
            <person name="Barrasa J.M."/>
            <person name="Sanchez-Garcia M."/>
            <person name="Camarero S."/>
            <person name="Miyauchi S."/>
            <person name="Serrano A."/>
            <person name="Linde D."/>
            <person name="Babiker R."/>
            <person name="Drula E."/>
            <person name="Ayuso-Fernandez I."/>
            <person name="Pacheco R."/>
            <person name="Padilla G."/>
            <person name="Ferreira P."/>
            <person name="Barriuso J."/>
            <person name="Kellner H."/>
            <person name="Castanera R."/>
            <person name="Alfaro M."/>
            <person name="Ramirez L."/>
            <person name="Pisabarro A.G."/>
            <person name="Kuo A."/>
            <person name="Tritt A."/>
            <person name="Lipzen A."/>
            <person name="He G."/>
            <person name="Yan M."/>
            <person name="Ng V."/>
            <person name="Cullen D."/>
            <person name="Martin F."/>
            <person name="Rosso M.-N."/>
            <person name="Henrissat B."/>
            <person name="Hibbett D."/>
            <person name="Martinez A.T."/>
            <person name="Grigoriev I.V."/>
        </authorList>
    </citation>
    <scope>NUCLEOTIDE SEQUENCE</scope>
    <source>
        <strain evidence="2">ATCC 90797</strain>
    </source>
</reference>
<keyword evidence="3" id="KW-1185">Reference proteome</keyword>
<dbReference type="AlphaFoldDB" id="A0A9P6DHJ9"/>
<comment type="caution">
    <text evidence="2">The sequence shown here is derived from an EMBL/GenBank/DDBJ whole genome shotgun (WGS) entry which is preliminary data.</text>
</comment>
<evidence type="ECO:0000256" key="1">
    <source>
        <dbReference type="SAM" id="Phobius"/>
    </source>
</evidence>
<keyword evidence="1" id="KW-1133">Transmembrane helix</keyword>